<accession>A0ABR4CC99</accession>
<dbReference type="Proteomes" id="UP001595075">
    <property type="component" value="Unassembled WGS sequence"/>
</dbReference>
<organism evidence="1 2">
    <name type="scientific">Oculimacula yallundae</name>
    <dbReference type="NCBI Taxonomy" id="86028"/>
    <lineage>
        <taxon>Eukaryota</taxon>
        <taxon>Fungi</taxon>
        <taxon>Dikarya</taxon>
        <taxon>Ascomycota</taxon>
        <taxon>Pezizomycotina</taxon>
        <taxon>Leotiomycetes</taxon>
        <taxon>Helotiales</taxon>
        <taxon>Ploettnerulaceae</taxon>
        <taxon>Oculimacula</taxon>
    </lineage>
</organism>
<keyword evidence="2" id="KW-1185">Reference proteome</keyword>
<sequence length="176" mass="19723">MWTLMRSRRLPGYEGGYFSWVEQVTAKCCLLCARKASIPTPTSALSGVTFAKQVREMYAEELMELEHFEASKCRMQMSSSNVLGNLSNCLVIPLDITVCLKNGRKELTCEVFRLRTGQDAAKRMLVTPHPLNPSATRLIGPFFLSDSFSLLGNVRTKLSDRADRADRASRAYYGSI</sequence>
<gene>
    <name evidence="1" type="ORF">VTL71DRAFT_2013</name>
</gene>
<name>A0ABR4CC99_9HELO</name>
<evidence type="ECO:0000313" key="2">
    <source>
        <dbReference type="Proteomes" id="UP001595075"/>
    </source>
</evidence>
<protein>
    <submittedName>
        <fullName evidence="1">Uncharacterized protein</fullName>
    </submittedName>
</protein>
<comment type="caution">
    <text evidence="1">The sequence shown here is derived from an EMBL/GenBank/DDBJ whole genome shotgun (WGS) entry which is preliminary data.</text>
</comment>
<proteinExistence type="predicted"/>
<evidence type="ECO:0000313" key="1">
    <source>
        <dbReference type="EMBL" id="KAL2067588.1"/>
    </source>
</evidence>
<dbReference type="EMBL" id="JAZHXI010000010">
    <property type="protein sequence ID" value="KAL2067588.1"/>
    <property type="molecule type" value="Genomic_DNA"/>
</dbReference>
<reference evidence="1 2" key="1">
    <citation type="journal article" date="2024" name="Commun. Biol.">
        <title>Comparative genomic analysis of thermophilic fungi reveals convergent evolutionary adaptations and gene losses.</title>
        <authorList>
            <person name="Steindorff A.S."/>
            <person name="Aguilar-Pontes M.V."/>
            <person name="Robinson A.J."/>
            <person name="Andreopoulos B."/>
            <person name="LaButti K."/>
            <person name="Kuo A."/>
            <person name="Mondo S."/>
            <person name="Riley R."/>
            <person name="Otillar R."/>
            <person name="Haridas S."/>
            <person name="Lipzen A."/>
            <person name="Grimwood J."/>
            <person name="Schmutz J."/>
            <person name="Clum A."/>
            <person name="Reid I.D."/>
            <person name="Moisan M.C."/>
            <person name="Butler G."/>
            <person name="Nguyen T.T.M."/>
            <person name="Dewar K."/>
            <person name="Conant G."/>
            <person name="Drula E."/>
            <person name="Henrissat B."/>
            <person name="Hansel C."/>
            <person name="Singer S."/>
            <person name="Hutchinson M.I."/>
            <person name="de Vries R.P."/>
            <person name="Natvig D.O."/>
            <person name="Powell A.J."/>
            <person name="Tsang A."/>
            <person name="Grigoriev I.V."/>
        </authorList>
    </citation>
    <scope>NUCLEOTIDE SEQUENCE [LARGE SCALE GENOMIC DNA]</scope>
    <source>
        <strain evidence="1 2">CBS 494.80</strain>
    </source>
</reference>